<name>B6HTG6_PENRW</name>
<evidence type="ECO:0000313" key="1">
    <source>
        <dbReference type="EMBL" id="CAP97751.1"/>
    </source>
</evidence>
<dbReference type="Proteomes" id="UP000000724">
    <property type="component" value="Contig Pc00c22"/>
</dbReference>
<protein>
    <submittedName>
        <fullName evidence="1">Uncharacterized protein</fullName>
    </submittedName>
</protein>
<dbReference type="EMBL" id="AM920437">
    <property type="protein sequence ID" value="CAP97751.1"/>
    <property type="molecule type" value="Genomic_DNA"/>
</dbReference>
<reference evidence="1 2" key="1">
    <citation type="journal article" date="2008" name="Nat. Biotechnol.">
        <title>Genome sequencing and analysis of the filamentous fungus Penicillium chrysogenum.</title>
        <authorList>
            <person name="van den Berg M.A."/>
            <person name="Albang R."/>
            <person name="Albermann K."/>
            <person name="Badger J.H."/>
            <person name="Daran J.-M."/>
            <person name="Driessen A.J.M."/>
            <person name="Garcia-Estrada C."/>
            <person name="Fedorova N.D."/>
            <person name="Harris D.M."/>
            <person name="Heijne W.H.M."/>
            <person name="Joardar V.S."/>
            <person name="Kiel J.A.K.W."/>
            <person name="Kovalchuk A."/>
            <person name="Martin J.F."/>
            <person name="Nierman W.C."/>
            <person name="Nijland J.G."/>
            <person name="Pronk J.T."/>
            <person name="Roubos J.A."/>
            <person name="van der Klei I.J."/>
            <person name="van Peij N.N.M.E."/>
            <person name="Veenhuis M."/>
            <person name="von Doehren H."/>
            <person name="Wagner C."/>
            <person name="Wortman J.R."/>
            <person name="Bovenberg R.A.L."/>
        </authorList>
    </citation>
    <scope>NUCLEOTIDE SEQUENCE [LARGE SCALE GENOMIC DNA]</scope>
    <source>
        <strain evidence="2">ATCC 28089 / DSM 1075 / NRRL 1951 / Wisconsin 54-1255</strain>
    </source>
</reference>
<keyword evidence="2" id="KW-1185">Reference proteome</keyword>
<dbReference type="AlphaFoldDB" id="B6HTG6"/>
<gene>
    <name evidence="1" type="ORF">Pc22g04630</name>
    <name evidence="1" type="ORF">PCH_Pc22g04630</name>
</gene>
<accession>B6HTG6</accession>
<dbReference type="HOGENOM" id="CLU_1696113_0_0_1"/>
<sequence length="155" mass="17548">MVAQCKTLMVQYRAQDGDQIRQKIFLRSKVSGLARTPSLGISATKLARSWESWDFSGGNRKSPGYPDEFSDWCHKAVHEVHRAGSQNQGRKGNAIQFPIRSMEAIATNPKAKLRQLRKRSPWPKAYHIQTLGSEQTKEYCPVIGSFDFPPYIPTP</sequence>
<dbReference type="VEuPathDB" id="FungiDB:PCH_Pc22g04630"/>
<evidence type="ECO:0000313" key="2">
    <source>
        <dbReference type="Proteomes" id="UP000000724"/>
    </source>
</evidence>
<organism evidence="1 2">
    <name type="scientific">Penicillium rubens (strain ATCC 28089 / DSM 1075 / NRRL 1951 / Wisconsin 54-1255)</name>
    <name type="common">Penicillium chrysogenum</name>
    <dbReference type="NCBI Taxonomy" id="500485"/>
    <lineage>
        <taxon>Eukaryota</taxon>
        <taxon>Fungi</taxon>
        <taxon>Dikarya</taxon>
        <taxon>Ascomycota</taxon>
        <taxon>Pezizomycotina</taxon>
        <taxon>Eurotiomycetes</taxon>
        <taxon>Eurotiomycetidae</taxon>
        <taxon>Eurotiales</taxon>
        <taxon>Aspergillaceae</taxon>
        <taxon>Penicillium</taxon>
        <taxon>Penicillium chrysogenum species complex</taxon>
    </lineage>
</organism>
<proteinExistence type="predicted"/>